<dbReference type="RefSeq" id="WP_235438876.1">
    <property type="nucleotide sequence ID" value="NZ_LFTY01000001.1"/>
</dbReference>
<dbReference type="AlphaFoldDB" id="A0A0J9EDA0"/>
<feature type="domain" description="IraD/Gp25-like" evidence="1">
    <location>
        <begin position="16"/>
        <end position="102"/>
    </location>
</feature>
<evidence type="ECO:0000313" key="2">
    <source>
        <dbReference type="EMBL" id="KMW60787.1"/>
    </source>
</evidence>
<protein>
    <submittedName>
        <fullName evidence="2">Phage baseplate assembly protein</fullName>
    </submittedName>
</protein>
<reference evidence="2 3" key="1">
    <citation type="submission" date="2015-06" db="EMBL/GenBank/DDBJ databases">
        <title>Draft genome sequence of an Alphaproteobacteria species associated to the Mediterranean sponge Oscarella lobularis.</title>
        <authorList>
            <person name="Jourda C."/>
            <person name="Santini S."/>
            <person name="Claverie J.-M."/>
        </authorList>
    </citation>
    <scope>NUCLEOTIDE SEQUENCE [LARGE SCALE GENOMIC DNA]</scope>
    <source>
        <strain evidence="2">IGS</strain>
    </source>
</reference>
<dbReference type="Pfam" id="PF04965">
    <property type="entry name" value="GPW_gp25"/>
    <property type="match status" value="1"/>
</dbReference>
<evidence type="ECO:0000259" key="1">
    <source>
        <dbReference type="Pfam" id="PF04965"/>
    </source>
</evidence>
<dbReference type="Gene3D" id="3.10.450.40">
    <property type="match status" value="1"/>
</dbReference>
<dbReference type="SUPFAM" id="SSF160719">
    <property type="entry name" value="gpW/gp25-like"/>
    <property type="match status" value="1"/>
</dbReference>
<organism evidence="2 3">
    <name type="scientific">Candidatus Rhodobacter oscarellae</name>
    <dbReference type="NCBI Taxonomy" id="1675527"/>
    <lineage>
        <taxon>Bacteria</taxon>
        <taxon>Pseudomonadati</taxon>
        <taxon>Pseudomonadota</taxon>
        <taxon>Alphaproteobacteria</taxon>
        <taxon>Rhodobacterales</taxon>
        <taxon>Rhodobacter group</taxon>
        <taxon>Rhodobacter</taxon>
    </lineage>
</organism>
<proteinExistence type="predicted"/>
<accession>A0A0J9EDA0</accession>
<keyword evidence="3" id="KW-1185">Reference proteome</keyword>
<gene>
    <name evidence="2" type="ORF">AIOL_000952</name>
</gene>
<dbReference type="EMBL" id="LFTY01000001">
    <property type="protein sequence ID" value="KMW60787.1"/>
    <property type="molecule type" value="Genomic_DNA"/>
</dbReference>
<name>A0A0J9EDA0_9RHOB</name>
<dbReference type="Proteomes" id="UP000037178">
    <property type="component" value="Unassembled WGS sequence"/>
</dbReference>
<comment type="caution">
    <text evidence="2">The sequence shown here is derived from an EMBL/GenBank/DDBJ whole genome shotgun (WGS) entry which is preliminary data.</text>
</comment>
<evidence type="ECO:0000313" key="3">
    <source>
        <dbReference type="Proteomes" id="UP000037178"/>
    </source>
</evidence>
<sequence>MSVIGLNANNGRAIDGLDHLRQSVRDILITPLGSRVMRRDYGSGLFELIDANLTPLTLALIYAATVDALRKWEPRLRVTRVQAEALPEELESGRISITVDGQYLPSGEEIRLDGVVL</sequence>
<dbReference type="InterPro" id="IPR007048">
    <property type="entry name" value="IraD/Gp25-like"/>
</dbReference>
<dbReference type="PATRIC" id="fig|1675527.3.peg.1013"/>
<dbReference type="STRING" id="1675527.AIOL_000952"/>